<dbReference type="GO" id="GO:0003677">
    <property type="term" value="F:DNA binding"/>
    <property type="evidence" value="ECO:0007669"/>
    <property type="project" value="UniProtKB-KW"/>
</dbReference>
<feature type="modified residue" description="4-aspartylphosphate" evidence="5">
    <location>
        <position position="54"/>
    </location>
</feature>
<gene>
    <name evidence="8" type="ORF">KQI89_05565</name>
</gene>
<accession>A0ABS6EYB7</accession>
<proteinExistence type="predicted"/>
<dbReference type="InterPro" id="IPR046947">
    <property type="entry name" value="LytR-like"/>
</dbReference>
<keyword evidence="3" id="KW-0010">Activator</keyword>
<keyword evidence="9" id="KW-1185">Reference proteome</keyword>
<dbReference type="SMART" id="SM00448">
    <property type="entry name" value="REC"/>
    <property type="match status" value="1"/>
</dbReference>
<evidence type="ECO:0000256" key="5">
    <source>
        <dbReference type="PROSITE-ProRule" id="PRU00169"/>
    </source>
</evidence>
<sequence>MRNILIVEDDKSQREVLKKMLQEVDEGLNIYEASNKIEAINIYSNVSIDIFCIDVHLGDSSGIDLALDIRKIKRYEFSWMVFITTNVQYMLKAFKEIHCYDYILKPYEKEDIVNLTKKLISSAYMGNAVANERKSTVFEIRKGINVKIYVDEIIFIETNIRICTIHTKKRKYEIKGLSLKSAVELINHKGIIQCHKSFAVNIDEVRKVEGISSKVYEIYFEDYQEKAFLGYKFKNIFMERFI</sequence>
<evidence type="ECO:0000313" key="8">
    <source>
        <dbReference type="EMBL" id="MBU5591226.1"/>
    </source>
</evidence>
<evidence type="ECO:0000256" key="3">
    <source>
        <dbReference type="ARBA" id="ARBA00023159"/>
    </source>
</evidence>
<dbReference type="PANTHER" id="PTHR37299:SF3">
    <property type="entry name" value="STAGE 0 SPORULATION PROTEIN A HOMOLOG"/>
    <property type="match status" value="1"/>
</dbReference>
<dbReference type="PROSITE" id="PS50110">
    <property type="entry name" value="RESPONSE_REGULATORY"/>
    <property type="match status" value="1"/>
</dbReference>
<dbReference type="InterPro" id="IPR001789">
    <property type="entry name" value="Sig_transdc_resp-reg_receiver"/>
</dbReference>
<comment type="caution">
    <text evidence="8">The sequence shown here is derived from an EMBL/GenBank/DDBJ whole genome shotgun (WGS) entry which is preliminary data.</text>
</comment>
<evidence type="ECO:0000313" key="9">
    <source>
        <dbReference type="Proteomes" id="UP000736583"/>
    </source>
</evidence>
<dbReference type="SMART" id="SM00850">
    <property type="entry name" value="LytTR"/>
    <property type="match status" value="1"/>
</dbReference>
<evidence type="ECO:0000256" key="1">
    <source>
        <dbReference type="ARBA" id="ARBA00022490"/>
    </source>
</evidence>
<protein>
    <submittedName>
        <fullName evidence="8">LytTR family DNA-binding domain-containing protein</fullName>
    </submittedName>
</protein>
<name>A0ABS6EYB7_9CLOT</name>
<organism evidence="8 9">
    <name type="scientific">Clostridium simiarum</name>
    <dbReference type="NCBI Taxonomy" id="2841506"/>
    <lineage>
        <taxon>Bacteria</taxon>
        <taxon>Bacillati</taxon>
        <taxon>Bacillota</taxon>
        <taxon>Clostridia</taxon>
        <taxon>Eubacteriales</taxon>
        <taxon>Clostridiaceae</taxon>
        <taxon>Clostridium</taxon>
    </lineage>
</organism>
<dbReference type="EMBL" id="JAHLQL010000001">
    <property type="protein sequence ID" value="MBU5591226.1"/>
    <property type="molecule type" value="Genomic_DNA"/>
</dbReference>
<dbReference type="InterPro" id="IPR007492">
    <property type="entry name" value="LytTR_DNA-bd_dom"/>
</dbReference>
<evidence type="ECO:0000256" key="4">
    <source>
        <dbReference type="ARBA" id="ARBA00037164"/>
    </source>
</evidence>
<evidence type="ECO:0000259" key="6">
    <source>
        <dbReference type="PROSITE" id="PS50110"/>
    </source>
</evidence>
<keyword evidence="2" id="KW-0902">Two-component regulatory system</keyword>
<dbReference type="Pfam" id="PF00072">
    <property type="entry name" value="Response_reg"/>
    <property type="match status" value="1"/>
</dbReference>
<dbReference type="PANTHER" id="PTHR37299">
    <property type="entry name" value="TRANSCRIPTIONAL REGULATOR-RELATED"/>
    <property type="match status" value="1"/>
</dbReference>
<evidence type="ECO:0000256" key="2">
    <source>
        <dbReference type="ARBA" id="ARBA00023012"/>
    </source>
</evidence>
<comment type="function">
    <text evidence="4">Required for high-level post-exponential phase expression of a series of secreted proteins.</text>
</comment>
<feature type="domain" description="HTH LytTR-type" evidence="7">
    <location>
        <begin position="138"/>
        <end position="209"/>
    </location>
</feature>
<feature type="domain" description="Response regulatory" evidence="6">
    <location>
        <begin position="3"/>
        <end position="120"/>
    </location>
</feature>
<reference evidence="8 9" key="1">
    <citation type="submission" date="2021-06" db="EMBL/GenBank/DDBJ databases">
        <authorList>
            <person name="Sun Q."/>
            <person name="Li D."/>
        </authorList>
    </citation>
    <scope>NUCLEOTIDE SEQUENCE [LARGE SCALE GENOMIC DNA]</scope>
    <source>
        <strain evidence="8 9">MSJ-4</strain>
    </source>
</reference>
<dbReference type="RefSeq" id="WP_216456238.1">
    <property type="nucleotide sequence ID" value="NZ_JAHLQL010000001.1"/>
</dbReference>
<keyword evidence="1" id="KW-0963">Cytoplasm</keyword>
<evidence type="ECO:0000259" key="7">
    <source>
        <dbReference type="PROSITE" id="PS50930"/>
    </source>
</evidence>
<dbReference type="Proteomes" id="UP000736583">
    <property type="component" value="Unassembled WGS sequence"/>
</dbReference>
<keyword evidence="5" id="KW-0597">Phosphoprotein</keyword>
<keyword evidence="8" id="KW-0238">DNA-binding</keyword>
<dbReference type="Pfam" id="PF04397">
    <property type="entry name" value="LytTR"/>
    <property type="match status" value="1"/>
</dbReference>
<dbReference type="PROSITE" id="PS50930">
    <property type="entry name" value="HTH_LYTTR"/>
    <property type="match status" value="1"/>
</dbReference>